<evidence type="ECO:0008006" key="3">
    <source>
        <dbReference type="Google" id="ProtNLM"/>
    </source>
</evidence>
<dbReference type="AlphaFoldDB" id="A0AAX4NFJ0"/>
<gene>
    <name evidence="1" type="ORF">OXIME_000781</name>
</gene>
<keyword evidence="2" id="KW-1185">Reference proteome</keyword>
<accession>A0AAX4NFJ0</accession>
<protein>
    <recommendedName>
        <fullName evidence="3">Transposase</fullName>
    </recommendedName>
</protein>
<reference evidence="1 2" key="1">
    <citation type="submission" date="2023-09" db="EMBL/GenBank/DDBJ databases">
        <authorList>
            <person name="Golyshina O.V."/>
            <person name="Lunev E.A."/>
            <person name="Bargiela R."/>
            <person name="Gaines M.C."/>
            <person name="Daum B."/>
            <person name="Bale N.J."/>
            <person name="Koenen M."/>
            <person name="Sinninghe Damst J.S."/>
            <person name="Yakimov M."/>
            <person name="Golyshin P.N."/>
        </authorList>
    </citation>
    <scope>NUCLEOTIDE SEQUENCE [LARGE SCALE GENOMIC DNA]</scope>
    <source>
        <strain evidence="1 2">M1</strain>
    </source>
</reference>
<organism evidence="1 2">
    <name type="scientific">Oxyplasma meridianum</name>
    <dbReference type="NCBI Taxonomy" id="3073602"/>
    <lineage>
        <taxon>Archaea</taxon>
        <taxon>Methanobacteriati</taxon>
        <taxon>Thermoplasmatota</taxon>
        <taxon>Thermoplasmata</taxon>
        <taxon>Thermoplasmatales</taxon>
        <taxon>Thermoplasmataceae</taxon>
        <taxon>Oxyplasma</taxon>
    </lineage>
</organism>
<evidence type="ECO:0000313" key="2">
    <source>
        <dbReference type="Proteomes" id="UP001451606"/>
    </source>
</evidence>
<dbReference type="EMBL" id="CP133772">
    <property type="protein sequence ID" value="WYY00221.1"/>
    <property type="molecule type" value="Genomic_DNA"/>
</dbReference>
<name>A0AAX4NFJ0_9ARCH</name>
<dbReference type="GeneID" id="95967515"/>
<proteinExistence type="predicted"/>
<dbReference type="RefSeq" id="WP_393972171.1">
    <property type="nucleotide sequence ID" value="NZ_CP133772.1"/>
</dbReference>
<dbReference type="KEGG" id="omr:OXIME_000781"/>
<dbReference type="Proteomes" id="UP001451606">
    <property type="component" value="Chromosome"/>
</dbReference>
<sequence length="73" mass="8693">MTTVIQHQTATVFKSKYYIALNMDEYKDKNMRENIFALVKEYINSKLPEKFIPGKTWIRYAGRVFDTTDFPHV</sequence>
<evidence type="ECO:0000313" key="1">
    <source>
        <dbReference type="EMBL" id="WYY00221.1"/>
    </source>
</evidence>